<proteinExistence type="predicted"/>
<evidence type="ECO:0000313" key="1">
    <source>
        <dbReference type="EMBL" id="KAG8223926.1"/>
    </source>
</evidence>
<comment type="caution">
    <text evidence="1">The sequence shown here is derived from an EMBL/GenBank/DDBJ whole genome shotgun (WGS) entry which is preliminary data.</text>
</comment>
<evidence type="ECO:0000313" key="2">
    <source>
        <dbReference type="Proteomes" id="UP000792457"/>
    </source>
</evidence>
<dbReference type="Proteomes" id="UP000792457">
    <property type="component" value="Unassembled WGS sequence"/>
</dbReference>
<name>A0A8K0NVX5_LADFU</name>
<organism evidence="1 2">
    <name type="scientific">Ladona fulva</name>
    <name type="common">Scarce chaser dragonfly</name>
    <name type="synonym">Libellula fulva</name>
    <dbReference type="NCBI Taxonomy" id="123851"/>
    <lineage>
        <taxon>Eukaryota</taxon>
        <taxon>Metazoa</taxon>
        <taxon>Ecdysozoa</taxon>
        <taxon>Arthropoda</taxon>
        <taxon>Hexapoda</taxon>
        <taxon>Insecta</taxon>
        <taxon>Pterygota</taxon>
        <taxon>Palaeoptera</taxon>
        <taxon>Odonata</taxon>
        <taxon>Epiprocta</taxon>
        <taxon>Anisoptera</taxon>
        <taxon>Libelluloidea</taxon>
        <taxon>Libellulidae</taxon>
        <taxon>Ladona</taxon>
    </lineage>
</organism>
<protein>
    <submittedName>
        <fullName evidence="1">Uncharacterized protein</fullName>
    </submittedName>
</protein>
<reference evidence="1" key="2">
    <citation type="submission" date="2017-10" db="EMBL/GenBank/DDBJ databases">
        <title>Ladona fulva Genome sequencing and assembly.</title>
        <authorList>
            <person name="Murali S."/>
            <person name="Richards S."/>
            <person name="Bandaranaike D."/>
            <person name="Bellair M."/>
            <person name="Blankenburg K."/>
            <person name="Chao H."/>
            <person name="Dinh H."/>
            <person name="Doddapaneni H."/>
            <person name="Dugan-Rocha S."/>
            <person name="Elkadiri S."/>
            <person name="Gnanaolivu R."/>
            <person name="Hernandez B."/>
            <person name="Skinner E."/>
            <person name="Javaid M."/>
            <person name="Lee S."/>
            <person name="Li M."/>
            <person name="Ming W."/>
            <person name="Munidasa M."/>
            <person name="Muniz J."/>
            <person name="Nguyen L."/>
            <person name="Hughes D."/>
            <person name="Osuji N."/>
            <person name="Pu L.-L."/>
            <person name="Puazo M."/>
            <person name="Qu C."/>
            <person name="Quiroz J."/>
            <person name="Raj R."/>
            <person name="Weissenberger G."/>
            <person name="Xin Y."/>
            <person name="Zou X."/>
            <person name="Han Y."/>
            <person name="Worley K."/>
            <person name="Muzny D."/>
            <person name="Gibbs R."/>
        </authorList>
    </citation>
    <scope>NUCLEOTIDE SEQUENCE</scope>
    <source>
        <strain evidence="1">Sampled in the wild</strain>
    </source>
</reference>
<dbReference type="AlphaFoldDB" id="A0A8K0NVX5"/>
<gene>
    <name evidence="1" type="ORF">J437_LFUL003734</name>
</gene>
<keyword evidence="2" id="KW-1185">Reference proteome</keyword>
<sequence length="134" mass="15353">MRPKVTKLYAPLSDPTLSPVKTILRQVSKSSKEVVKIVQTTLKNERKRKMIRRKRLNLDAGPKKMIDPPLASLSTANEDVQKEFPLYCTYEEFISNLNCGDIIEPMEAESLRMMSDSQYNELIGKHGNVFQHQS</sequence>
<dbReference type="EMBL" id="KZ308180">
    <property type="protein sequence ID" value="KAG8223926.1"/>
    <property type="molecule type" value="Genomic_DNA"/>
</dbReference>
<accession>A0A8K0NVX5</accession>
<reference evidence="1" key="1">
    <citation type="submission" date="2013-04" db="EMBL/GenBank/DDBJ databases">
        <authorList>
            <person name="Qu J."/>
            <person name="Murali S.C."/>
            <person name="Bandaranaike D."/>
            <person name="Bellair M."/>
            <person name="Blankenburg K."/>
            <person name="Chao H."/>
            <person name="Dinh H."/>
            <person name="Doddapaneni H."/>
            <person name="Downs B."/>
            <person name="Dugan-Rocha S."/>
            <person name="Elkadiri S."/>
            <person name="Gnanaolivu R.D."/>
            <person name="Hernandez B."/>
            <person name="Javaid M."/>
            <person name="Jayaseelan J.C."/>
            <person name="Lee S."/>
            <person name="Li M."/>
            <person name="Ming W."/>
            <person name="Munidasa M."/>
            <person name="Muniz J."/>
            <person name="Nguyen L."/>
            <person name="Ongeri F."/>
            <person name="Osuji N."/>
            <person name="Pu L.-L."/>
            <person name="Puazo M."/>
            <person name="Qu C."/>
            <person name="Quiroz J."/>
            <person name="Raj R."/>
            <person name="Weissenberger G."/>
            <person name="Xin Y."/>
            <person name="Zou X."/>
            <person name="Han Y."/>
            <person name="Richards S."/>
            <person name="Worley K."/>
            <person name="Muzny D."/>
            <person name="Gibbs R."/>
        </authorList>
    </citation>
    <scope>NUCLEOTIDE SEQUENCE</scope>
    <source>
        <strain evidence="1">Sampled in the wild</strain>
    </source>
</reference>